<evidence type="ECO:0000256" key="2">
    <source>
        <dbReference type="ARBA" id="ARBA00022734"/>
    </source>
</evidence>
<keyword evidence="5" id="KW-1185">Reference proteome</keyword>
<dbReference type="InterPro" id="IPR013320">
    <property type="entry name" value="ConA-like_dom_sf"/>
</dbReference>
<accession>B9I876</accession>
<evidence type="ECO:0000259" key="3">
    <source>
        <dbReference type="Pfam" id="PF00139"/>
    </source>
</evidence>
<dbReference type="Proteomes" id="UP000006729">
    <property type="component" value="Chromosome 13"/>
</dbReference>
<dbReference type="STRING" id="3694.B9I876"/>
<dbReference type="SUPFAM" id="SSF49899">
    <property type="entry name" value="Concanavalin A-like lectins/glucanases"/>
    <property type="match status" value="1"/>
</dbReference>
<gene>
    <name evidence="4" type="ORF">POPTR_013G094200</name>
</gene>
<feature type="domain" description="Legume lectin" evidence="3">
    <location>
        <begin position="29"/>
        <end position="78"/>
    </location>
</feature>
<comment type="similarity">
    <text evidence="1">Belongs to the leguminous lectin family.</text>
</comment>
<dbReference type="Gene3D" id="2.60.40.4220">
    <property type="match status" value="1"/>
</dbReference>
<dbReference type="InterPro" id="IPR053761">
    <property type="entry name" value="Leguminous_Lectin_Domain_sf"/>
</dbReference>
<evidence type="ECO:0000313" key="4">
    <source>
        <dbReference type="EMBL" id="PNT07565.1"/>
    </source>
</evidence>
<dbReference type="Pfam" id="PF00139">
    <property type="entry name" value="Lectin_legB"/>
    <property type="match status" value="1"/>
</dbReference>
<evidence type="ECO:0000313" key="5">
    <source>
        <dbReference type="Proteomes" id="UP000006729"/>
    </source>
</evidence>
<reference evidence="4 5" key="1">
    <citation type="journal article" date="2006" name="Science">
        <title>The genome of black cottonwood, Populus trichocarpa (Torr. &amp; Gray).</title>
        <authorList>
            <person name="Tuskan G.A."/>
            <person name="Difazio S."/>
            <person name="Jansson S."/>
            <person name="Bohlmann J."/>
            <person name="Grigoriev I."/>
            <person name="Hellsten U."/>
            <person name="Putnam N."/>
            <person name="Ralph S."/>
            <person name="Rombauts S."/>
            <person name="Salamov A."/>
            <person name="Schein J."/>
            <person name="Sterck L."/>
            <person name="Aerts A."/>
            <person name="Bhalerao R.R."/>
            <person name="Bhalerao R.P."/>
            <person name="Blaudez D."/>
            <person name="Boerjan W."/>
            <person name="Brun A."/>
            <person name="Brunner A."/>
            <person name="Busov V."/>
            <person name="Campbell M."/>
            <person name="Carlson J."/>
            <person name="Chalot M."/>
            <person name="Chapman J."/>
            <person name="Chen G.L."/>
            <person name="Cooper D."/>
            <person name="Coutinho P.M."/>
            <person name="Couturier J."/>
            <person name="Covert S."/>
            <person name="Cronk Q."/>
            <person name="Cunningham R."/>
            <person name="Davis J."/>
            <person name="Degroeve S."/>
            <person name="Dejardin A."/>
            <person name="Depamphilis C."/>
            <person name="Detter J."/>
            <person name="Dirks B."/>
            <person name="Dubchak I."/>
            <person name="Duplessis S."/>
            <person name="Ehlting J."/>
            <person name="Ellis B."/>
            <person name="Gendler K."/>
            <person name="Goodstein D."/>
            <person name="Gribskov M."/>
            <person name="Grimwood J."/>
            <person name="Groover A."/>
            <person name="Gunter L."/>
            <person name="Hamberger B."/>
            <person name="Heinze B."/>
            <person name="Helariutta Y."/>
            <person name="Henrissat B."/>
            <person name="Holligan D."/>
            <person name="Holt R."/>
            <person name="Huang W."/>
            <person name="Islam-Faridi N."/>
            <person name="Jones S."/>
            <person name="Jones-Rhoades M."/>
            <person name="Jorgensen R."/>
            <person name="Joshi C."/>
            <person name="Kangasjarvi J."/>
            <person name="Karlsson J."/>
            <person name="Kelleher C."/>
            <person name="Kirkpatrick R."/>
            <person name="Kirst M."/>
            <person name="Kohler A."/>
            <person name="Kalluri U."/>
            <person name="Larimer F."/>
            <person name="Leebens-Mack J."/>
            <person name="Leple J.C."/>
            <person name="Locascio P."/>
            <person name="Lou Y."/>
            <person name="Lucas S."/>
            <person name="Martin F."/>
            <person name="Montanini B."/>
            <person name="Napoli C."/>
            <person name="Nelson D.R."/>
            <person name="Nelson C."/>
            <person name="Nieminen K."/>
            <person name="Nilsson O."/>
            <person name="Pereda V."/>
            <person name="Peter G."/>
            <person name="Philippe R."/>
            <person name="Pilate G."/>
            <person name="Poliakov A."/>
            <person name="Razumovskaya J."/>
            <person name="Richardson P."/>
            <person name="Rinaldi C."/>
            <person name="Ritland K."/>
            <person name="Rouze P."/>
            <person name="Ryaboy D."/>
            <person name="Schmutz J."/>
            <person name="Schrader J."/>
            <person name="Segerman B."/>
            <person name="Shin H."/>
            <person name="Siddiqui A."/>
            <person name="Sterky F."/>
            <person name="Terry A."/>
            <person name="Tsai C.J."/>
            <person name="Uberbacher E."/>
            <person name="Unneberg P."/>
            <person name="Vahala J."/>
            <person name="Wall K."/>
            <person name="Wessler S."/>
            <person name="Yang G."/>
            <person name="Yin T."/>
            <person name="Douglas C."/>
            <person name="Marra M."/>
            <person name="Sandberg G."/>
            <person name="Van de Peer Y."/>
            <person name="Rokhsar D."/>
        </authorList>
    </citation>
    <scope>NUCLEOTIDE SEQUENCE [LARGE SCALE GENOMIC DNA]</scope>
    <source>
        <strain evidence="5">cv. Nisqually</strain>
    </source>
</reference>
<proteinExistence type="inferred from homology"/>
<evidence type="ECO:0000256" key="1">
    <source>
        <dbReference type="ARBA" id="ARBA00007606"/>
    </source>
</evidence>
<dbReference type="GO" id="GO:0030246">
    <property type="term" value="F:carbohydrate binding"/>
    <property type="evidence" value="ECO:0007669"/>
    <property type="project" value="UniProtKB-KW"/>
</dbReference>
<keyword evidence="2" id="KW-0430">Lectin</keyword>
<dbReference type="EMBL" id="CM009302">
    <property type="protein sequence ID" value="PNT07565.1"/>
    <property type="molecule type" value="Genomic_DNA"/>
</dbReference>
<dbReference type="AlphaFoldDB" id="B9I876"/>
<dbReference type="HOGENOM" id="CLU_2594264_0_0_1"/>
<dbReference type="InParanoid" id="B9I876"/>
<organism evidence="4 5">
    <name type="scientific">Populus trichocarpa</name>
    <name type="common">Western balsam poplar</name>
    <name type="synonym">Populus balsamifera subsp. trichocarpa</name>
    <dbReference type="NCBI Taxonomy" id="3694"/>
    <lineage>
        <taxon>Eukaryota</taxon>
        <taxon>Viridiplantae</taxon>
        <taxon>Streptophyta</taxon>
        <taxon>Embryophyta</taxon>
        <taxon>Tracheophyta</taxon>
        <taxon>Spermatophyta</taxon>
        <taxon>Magnoliopsida</taxon>
        <taxon>eudicotyledons</taxon>
        <taxon>Gunneridae</taxon>
        <taxon>Pentapetalae</taxon>
        <taxon>rosids</taxon>
        <taxon>fabids</taxon>
        <taxon>Malpighiales</taxon>
        <taxon>Salicaceae</taxon>
        <taxon>Saliceae</taxon>
        <taxon>Populus</taxon>
    </lineage>
</organism>
<name>B9I876_POPTR</name>
<protein>
    <recommendedName>
        <fullName evidence="3">Legume lectin domain-containing protein</fullName>
    </recommendedName>
</protein>
<sequence>MIEIILERSSMLATYISFYFMDFLIGKLTKNKFVAIEFDTKLDAHFNDPNDHYVGLNINSLDSIKTTDLILQDIDLKSEI</sequence>
<dbReference type="InterPro" id="IPR001220">
    <property type="entry name" value="Legume_lectin_dom"/>
</dbReference>